<feature type="compositionally biased region" description="Gly residues" evidence="11">
    <location>
        <begin position="287"/>
        <end position="299"/>
    </location>
</feature>
<organism evidence="12 13">
    <name type="scientific">Chlorella vulgaris</name>
    <name type="common">Green alga</name>
    <dbReference type="NCBI Taxonomy" id="3077"/>
    <lineage>
        <taxon>Eukaryota</taxon>
        <taxon>Viridiplantae</taxon>
        <taxon>Chlorophyta</taxon>
        <taxon>core chlorophytes</taxon>
        <taxon>Trebouxiophyceae</taxon>
        <taxon>Chlorellales</taxon>
        <taxon>Chlorellaceae</taxon>
        <taxon>Chlorella clade</taxon>
        <taxon>Chlorella</taxon>
    </lineage>
</organism>
<dbReference type="GO" id="GO:0005347">
    <property type="term" value="F:ATP transmembrane transporter activity"/>
    <property type="evidence" value="ECO:0007669"/>
    <property type="project" value="TreeGrafter"/>
</dbReference>
<feature type="repeat" description="Solcar" evidence="9">
    <location>
        <begin position="4"/>
        <end position="104"/>
    </location>
</feature>
<keyword evidence="4 9" id="KW-0812">Transmembrane</keyword>
<feature type="compositionally biased region" description="Gly residues" evidence="11">
    <location>
        <begin position="370"/>
        <end position="379"/>
    </location>
</feature>
<evidence type="ECO:0000256" key="7">
    <source>
        <dbReference type="ARBA" id="ARBA00023136"/>
    </source>
</evidence>
<feature type="region of interest" description="Disordered" evidence="11">
    <location>
        <begin position="370"/>
        <end position="392"/>
    </location>
</feature>
<dbReference type="InterPro" id="IPR052217">
    <property type="entry name" value="Mito/Peroxisomal_Carrier"/>
</dbReference>
<dbReference type="PROSITE" id="PS50920">
    <property type="entry name" value="SOLCAR"/>
    <property type="match status" value="3"/>
</dbReference>
<evidence type="ECO:0000313" key="12">
    <source>
        <dbReference type="EMBL" id="KAI3436859.1"/>
    </source>
</evidence>
<dbReference type="GO" id="GO:0015230">
    <property type="term" value="F:FAD transmembrane transporter activity"/>
    <property type="evidence" value="ECO:0007669"/>
    <property type="project" value="TreeGrafter"/>
</dbReference>
<name>A0A9D4Z0Q5_CHLVU</name>
<comment type="similarity">
    <text evidence="2 10">Belongs to the mitochondrial carrier (TC 2.A.29) family.</text>
</comment>
<dbReference type="GO" id="GO:0051724">
    <property type="term" value="F:NAD transmembrane transporter activity"/>
    <property type="evidence" value="ECO:0007669"/>
    <property type="project" value="TreeGrafter"/>
</dbReference>
<feature type="region of interest" description="Disordered" evidence="11">
    <location>
        <begin position="283"/>
        <end position="312"/>
    </location>
</feature>
<evidence type="ECO:0000256" key="4">
    <source>
        <dbReference type="ARBA" id="ARBA00022692"/>
    </source>
</evidence>
<evidence type="ECO:0000256" key="11">
    <source>
        <dbReference type="SAM" id="MobiDB-lite"/>
    </source>
</evidence>
<evidence type="ECO:0000256" key="2">
    <source>
        <dbReference type="ARBA" id="ARBA00006375"/>
    </source>
</evidence>
<gene>
    <name evidence="12" type="ORF">D9Q98_006269</name>
</gene>
<feature type="repeat" description="Solcar" evidence="9">
    <location>
        <begin position="251"/>
        <end position="359"/>
    </location>
</feature>
<dbReference type="GO" id="GO:0005778">
    <property type="term" value="C:peroxisomal membrane"/>
    <property type="evidence" value="ECO:0007669"/>
    <property type="project" value="UniProtKB-SubCell"/>
</dbReference>
<dbReference type="GO" id="GO:0015217">
    <property type="term" value="F:ADP transmembrane transporter activity"/>
    <property type="evidence" value="ECO:0007669"/>
    <property type="project" value="TreeGrafter"/>
</dbReference>
<keyword evidence="6" id="KW-1133">Transmembrane helix</keyword>
<keyword evidence="7 9" id="KW-0472">Membrane</keyword>
<dbReference type="SUPFAM" id="SSF103506">
    <property type="entry name" value="Mitochondrial carrier"/>
    <property type="match status" value="1"/>
</dbReference>
<comment type="caution">
    <text evidence="12">The sequence shown here is derived from an EMBL/GenBank/DDBJ whole genome shotgun (WGS) entry which is preliminary data.</text>
</comment>
<evidence type="ECO:0000256" key="10">
    <source>
        <dbReference type="RuleBase" id="RU000488"/>
    </source>
</evidence>
<evidence type="ECO:0000256" key="5">
    <source>
        <dbReference type="ARBA" id="ARBA00022737"/>
    </source>
</evidence>
<dbReference type="GO" id="GO:0015228">
    <property type="term" value="F:coenzyme A transmembrane transporter activity"/>
    <property type="evidence" value="ECO:0007669"/>
    <property type="project" value="TreeGrafter"/>
</dbReference>
<dbReference type="InterPro" id="IPR018108">
    <property type="entry name" value="MCP_transmembrane"/>
</dbReference>
<keyword evidence="5" id="KW-0677">Repeat</keyword>
<accession>A0A9D4Z0Q5</accession>
<reference evidence="12" key="2">
    <citation type="submission" date="2020-11" db="EMBL/GenBank/DDBJ databases">
        <authorList>
            <person name="Cecchin M."/>
            <person name="Marcolungo L."/>
            <person name="Rossato M."/>
            <person name="Girolomoni L."/>
            <person name="Cosentino E."/>
            <person name="Cuine S."/>
            <person name="Li-Beisson Y."/>
            <person name="Delledonne M."/>
            <person name="Ballottari M."/>
        </authorList>
    </citation>
    <scope>NUCLEOTIDE SEQUENCE</scope>
    <source>
        <strain evidence="12">211/11P</strain>
        <tissue evidence="12">Whole cell</tissue>
    </source>
</reference>
<dbReference type="Pfam" id="PF00153">
    <property type="entry name" value="Mito_carr"/>
    <property type="match status" value="3"/>
</dbReference>
<keyword evidence="8" id="KW-0576">Peroxisome</keyword>
<evidence type="ECO:0000256" key="6">
    <source>
        <dbReference type="ARBA" id="ARBA00022989"/>
    </source>
</evidence>
<dbReference type="EMBL" id="SIDB01000002">
    <property type="protein sequence ID" value="KAI3436859.1"/>
    <property type="molecule type" value="Genomic_DNA"/>
</dbReference>
<dbReference type="PANTHER" id="PTHR45939">
    <property type="entry name" value="PEROXISOMAL MEMBRANE PROTEIN PMP34-RELATED"/>
    <property type="match status" value="1"/>
</dbReference>
<keyword evidence="3 10" id="KW-0813">Transport</keyword>
<dbReference type="OrthoDB" id="2019556at2759"/>
<proteinExistence type="inferred from homology"/>
<protein>
    <submittedName>
        <fullName evidence="12">Uncharacterized protein</fullName>
    </submittedName>
</protein>
<comment type="subcellular location">
    <subcellularLocation>
        <location evidence="1">Peroxisome membrane</location>
        <topology evidence="1">Multi-pass membrane protein</topology>
    </subcellularLocation>
</comment>
<evidence type="ECO:0000256" key="3">
    <source>
        <dbReference type="ARBA" id="ARBA00022448"/>
    </source>
</evidence>
<dbReference type="AlphaFoldDB" id="A0A9D4Z0Q5"/>
<evidence type="ECO:0000313" key="13">
    <source>
        <dbReference type="Proteomes" id="UP001055712"/>
    </source>
</evidence>
<dbReference type="InterPro" id="IPR023395">
    <property type="entry name" value="MCP_dom_sf"/>
</dbReference>
<dbReference type="GO" id="GO:0044610">
    <property type="term" value="F:FMN transmembrane transporter activity"/>
    <property type="evidence" value="ECO:0007669"/>
    <property type="project" value="TreeGrafter"/>
</dbReference>
<sequence length="392" mass="40426">MPPSDAAVEGLSGAIGGIVATVATYPLMTVNTLQAIRTRSEPRRQNVEGGGGQKGVRSGTLHEVAELVRIGGWQALFSGLEASLIGTTISQGVYFYLYSLLRRLAVIRRAAAEVSASGGRQLLTDADVRGANVTVADSLLVAALAGMGNVLLTNPIWMVATRMQAQGRSAKPAAAVDGEVVQVAPSKPGMLAVVRQVYGEYGVGGFWNGAAASLVMVVNPTLQYALYEWLLQARSKLRRGSGGKQQVQQRATALEVFLLSALAKAGATLVTYPMMNIKTRMMTASRPGGGSNGGSGGGAIASSSSSGGGGQHSSILRAATEIARTEGLLGYYRGLRTKIVQSVVAAALLFVCKEKITELTRDMLEAAARGGGAGSGGMTGPAQTQTALKAVS</sequence>
<dbReference type="Proteomes" id="UP001055712">
    <property type="component" value="Unassembled WGS sequence"/>
</dbReference>
<feature type="compositionally biased region" description="Polar residues" evidence="11">
    <location>
        <begin position="383"/>
        <end position="392"/>
    </location>
</feature>
<dbReference type="PANTHER" id="PTHR45939:SF5">
    <property type="entry name" value="PEROXISOMAL MEMBRANE PROTEIN PMP34"/>
    <property type="match status" value="1"/>
</dbReference>
<evidence type="ECO:0000256" key="9">
    <source>
        <dbReference type="PROSITE-ProRule" id="PRU00282"/>
    </source>
</evidence>
<feature type="repeat" description="Solcar" evidence="9">
    <location>
        <begin position="133"/>
        <end position="233"/>
    </location>
</feature>
<evidence type="ECO:0000256" key="8">
    <source>
        <dbReference type="ARBA" id="ARBA00023140"/>
    </source>
</evidence>
<keyword evidence="13" id="KW-1185">Reference proteome</keyword>
<dbReference type="Gene3D" id="1.50.40.10">
    <property type="entry name" value="Mitochondrial carrier domain"/>
    <property type="match status" value="1"/>
</dbReference>
<reference evidence="12" key="1">
    <citation type="journal article" date="2019" name="Plant J.">
        <title>Chlorella vulgaris genome assembly and annotation reveals the molecular basis for metabolic acclimation to high light conditions.</title>
        <authorList>
            <person name="Cecchin M."/>
            <person name="Marcolungo L."/>
            <person name="Rossato M."/>
            <person name="Girolomoni L."/>
            <person name="Cosentino E."/>
            <person name="Cuine S."/>
            <person name="Li-Beisson Y."/>
            <person name="Delledonne M."/>
            <person name="Ballottari M."/>
        </authorList>
    </citation>
    <scope>NUCLEOTIDE SEQUENCE</scope>
    <source>
        <strain evidence="12">211/11P</strain>
    </source>
</reference>
<evidence type="ECO:0000256" key="1">
    <source>
        <dbReference type="ARBA" id="ARBA00004585"/>
    </source>
</evidence>
<dbReference type="GO" id="GO:0080122">
    <property type="term" value="F:AMP transmembrane transporter activity"/>
    <property type="evidence" value="ECO:0007669"/>
    <property type="project" value="TreeGrafter"/>
</dbReference>